<comment type="caution">
    <text evidence="1">The sequence shown here is derived from an EMBL/GenBank/DDBJ whole genome shotgun (WGS) entry which is preliminary data.</text>
</comment>
<proteinExistence type="predicted"/>
<dbReference type="EMBL" id="JBHTIZ010000005">
    <property type="protein sequence ID" value="MFD0983105.1"/>
    <property type="molecule type" value="Genomic_DNA"/>
</dbReference>
<name>A0ABW3IZM8_9FLAO</name>
<keyword evidence="2" id="KW-1185">Reference proteome</keyword>
<gene>
    <name evidence="1" type="ORF">ACFQ0S_01320</name>
</gene>
<organism evidence="1 2">
    <name type="scientific">Flavobacterium myungsuense</name>
    <dbReference type="NCBI Taxonomy" id="651823"/>
    <lineage>
        <taxon>Bacteria</taxon>
        <taxon>Pseudomonadati</taxon>
        <taxon>Bacteroidota</taxon>
        <taxon>Flavobacteriia</taxon>
        <taxon>Flavobacteriales</taxon>
        <taxon>Flavobacteriaceae</taxon>
        <taxon>Flavobacterium</taxon>
    </lineage>
</organism>
<sequence length="161" mass="19064">MKLYTLFLLCSLSIKAQNVKIDSTNYFDFYDETAHYKNSEVKSFSLSETMIIDIVRDEMKKLGFKWISTFRIIKIEEGKYVTSTCYSDKSNCGFLFEYIYETTHSQEDRNLKSLNKKYSGYDYGEKIVSLDGSYKFVNIKEIPKNLCILKMNDYWYQESTN</sequence>
<evidence type="ECO:0000313" key="1">
    <source>
        <dbReference type="EMBL" id="MFD0983105.1"/>
    </source>
</evidence>
<evidence type="ECO:0008006" key="3">
    <source>
        <dbReference type="Google" id="ProtNLM"/>
    </source>
</evidence>
<reference evidence="2" key="1">
    <citation type="journal article" date="2019" name="Int. J. Syst. Evol. Microbiol.">
        <title>The Global Catalogue of Microorganisms (GCM) 10K type strain sequencing project: providing services to taxonomists for standard genome sequencing and annotation.</title>
        <authorList>
            <consortium name="The Broad Institute Genomics Platform"/>
            <consortium name="The Broad Institute Genome Sequencing Center for Infectious Disease"/>
            <person name="Wu L."/>
            <person name="Ma J."/>
        </authorList>
    </citation>
    <scope>NUCLEOTIDE SEQUENCE [LARGE SCALE GENOMIC DNA]</scope>
    <source>
        <strain evidence="2">CECT 7649</strain>
    </source>
</reference>
<protein>
    <recommendedName>
        <fullName evidence="3">DUF4468 domain-containing protein</fullName>
    </recommendedName>
</protein>
<dbReference type="Proteomes" id="UP001597051">
    <property type="component" value="Unassembled WGS sequence"/>
</dbReference>
<accession>A0ABW3IZM8</accession>
<evidence type="ECO:0000313" key="2">
    <source>
        <dbReference type="Proteomes" id="UP001597051"/>
    </source>
</evidence>
<dbReference type="RefSeq" id="WP_379752407.1">
    <property type="nucleotide sequence ID" value="NZ_JBHSYB010000002.1"/>
</dbReference>